<dbReference type="InterPro" id="IPR016189">
    <property type="entry name" value="Transl_init_fac_IF2/IF5_N"/>
</dbReference>
<name>A0A1V0SB13_9VIRU</name>
<evidence type="ECO:0000313" key="2">
    <source>
        <dbReference type="EMBL" id="ARF08902.1"/>
    </source>
</evidence>
<organism evidence="2">
    <name type="scientific">Catovirus CTV1</name>
    <dbReference type="NCBI Taxonomy" id="1977631"/>
    <lineage>
        <taxon>Viruses</taxon>
        <taxon>Varidnaviria</taxon>
        <taxon>Bamfordvirae</taxon>
        <taxon>Nucleocytoviricota</taxon>
        <taxon>Megaviricetes</taxon>
        <taxon>Imitervirales</taxon>
        <taxon>Mimiviridae</taxon>
        <taxon>Klosneuvirinae</taxon>
        <taxon>Catovirus</taxon>
    </lineage>
</organism>
<dbReference type="PANTHER" id="PTHR23001">
    <property type="entry name" value="EUKARYOTIC TRANSLATION INITIATION FACTOR"/>
    <property type="match status" value="1"/>
</dbReference>
<dbReference type="Pfam" id="PF01873">
    <property type="entry name" value="eIF-5_eIF-2B"/>
    <property type="match status" value="1"/>
</dbReference>
<dbReference type="GO" id="GO:0005092">
    <property type="term" value="F:GDP-dissociation inhibitor activity"/>
    <property type="evidence" value="ECO:0007669"/>
    <property type="project" value="TreeGrafter"/>
</dbReference>
<protein>
    <submittedName>
        <fullName evidence="2">Translation initiation factor 2 subunit beta</fullName>
    </submittedName>
</protein>
<proteinExistence type="predicted"/>
<keyword evidence="2" id="KW-0648">Protein biosynthesis</keyword>
<dbReference type="PANTHER" id="PTHR23001:SF7">
    <property type="entry name" value="EUKARYOTIC TRANSLATION INITIATION FACTOR 5"/>
    <property type="match status" value="1"/>
</dbReference>
<feature type="domain" description="Translation initiation factor IF2/IF5" evidence="1">
    <location>
        <begin position="16"/>
        <end position="119"/>
    </location>
</feature>
<dbReference type="SMART" id="SM00653">
    <property type="entry name" value="eIF2B_5"/>
    <property type="match status" value="1"/>
</dbReference>
<dbReference type="InterPro" id="IPR002735">
    <property type="entry name" value="Transl_init_fac_IF2/IF5_dom"/>
</dbReference>
<gene>
    <name evidence="2" type="ORF">Catovirus_1_952</name>
</gene>
<sequence length="123" mass="14150">MINIRGTKTSIDNDVFFRYKMHSPKISDQKNTKTLENLNEISKDLDRDSKLIIKFLKNKLGVNIVHKNDKLIIPKTVTYEALLNAIYDFIQELVLCPKCQLPETVLVENNVTCKCCSYSGKIK</sequence>
<dbReference type="Gene3D" id="3.30.30.170">
    <property type="match status" value="1"/>
</dbReference>
<evidence type="ECO:0000259" key="1">
    <source>
        <dbReference type="SMART" id="SM00653"/>
    </source>
</evidence>
<dbReference type="InterPro" id="IPR045196">
    <property type="entry name" value="IF2/IF5"/>
</dbReference>
<dbReference type="SUPFAM" id="SSF100966">
    <property type="entry name" value="Translation initiation factor 2 beta, aIF2beta, N-terminal domain"/>
    <property type="match status" value="1"/>
</dbReference>
<reference evidence="2" key="1">
    <citation type="journal article" date="2017" name="Science">
        <title>Giant viruses with an expanded complement of translation system components.</title>
        <authorList>
            <person name="Schulz F."/>
            <person name="Yutin N."/>
            <person name="Ivanova N.N."/>
            <person name="Ortega D.R."/>
            <person name="Lee T.K."/>
            <person name="Vierheilig J."/>
            <person name="Daims H."/>
            <person name="Horn M."/>
            <person name="Wagner M."/>
            <person name="Jensen G.J."/>
            <person name="Kyrpides N.C."/>
            <person name="Koonin E.V."/>
            <person name="Woyke T."/>
        </authorList>
    </citation>
    <scope>NUCLEOTIDE SEQUENCE</scope>
    <source>
        <strain evidence="2">CTV1</strain>
    </source>
</reference>
<dbReference type="EMBL" id="KY684083">
    <property type="protein sequence ID" value="ARF08902.1"/>
    <property type="molecule type" value="Genomic_DNA"/>
</dbReference>
<accession>A0A1V0SB13</accession>
<keyword evidence="2" id="KW-0396">Initiation factor</keyword>